<accession>A0A816F1A4</accession>
<dbReference type="AlphaFoldDB" id="A0A816F1A4"/>
<dbReference type="Proteomes" id="UP000663854">
    <property type="component" value="Unassembled WGS sequence"/>
</dbReference>
<evidence type="ECO:0000313" key="1">
    <source>
        <dbReference type="EMBL" id="CAF1506067.1"/>
    </source>
</evidence>
<gene>
    <name evidence="2" type="ORF">JXQ802_LOCUS55437</name>
    <name evidence="1" type="ORF">PYM288_LOCUS38905</name>
</gene>
<feature type="non-terminal residue" evidence="2">
    <location>
        <position position="130"/>
    </location>
</feature>
<dbReference type="EMBL" id="CAJNOL010011758">
    <property type="protein sequence ID" value="CAF1656906.1"/>
    <property type="molecule type" value="Genomic_DNA"/>
</dbReference>
<evidence type="ECO:0000313" key="2">
    <source>
        <dbReference type="EMBL" id="CAF1656906.1"/>
    </source>
</evidence>
<evidence type="ECO:0000313" key="3">
    <source>
        <dbReference type="Proteomes" id="UP000663870"/>
    </source>
</evidence>
<reference evidence="2" key="1">
    <citation type="submission" date="2021-02" db="EMBL/GenBank/DDBJ databases">
        <authorList>
            <person name="Nowell W R."/>
        </authorList>
    </citation>
    <scope>NUCLEOTIDE SEQUENCE</scope>
</reference>
<organism evidence="2 3">
    <name type="scientific">Rotaria sordida</name>
    <dbReference type="NCBI Taxonomy" id="392033"/>
    <lineage>
        <taxon>Eukaryota</taxon>
        <taxon>Metazoa</taxon>
        <taxon>Spiralia</taxon>
        <taxon>Gnathifera</taxon>
        <taxon>Rotifera</taxon>
        <taxon>Eurotatoria</taxon>
        <taxon>Bdelloidea</taxon>
        <taxon>Philodinida</taxon>
        <taxon>Philodinidae</taxon>
        <taxon>Rotaria</taxon>
    </lineage>
</organism>
<dbReference type="EMBL" id="CAJNOH010009948">
    <property type="protein sequence ID" value="CAF1506067.1"/>
    <property type="molecule type" value="Genomic_DNA"/>
</dbReference>
<keyword evidence="3" id="KW-1185">Reference proteome</keyword>
<dbReference type="Proteomes" id="UP000663870">
    <property type="component" value="Unassembled WGS sequence"/>
</dbReference>
<sequence length="130" mass="14899">MIVNIRGVSDAISPQGHVANALIAIRSDEFDDPRSLSSIAMTIRRSIIRARDPKFLESWISTTDNLMRKMVANNRVPNARPPPGEIIVNSYLRYDWADLVDFGHSNKCRFYATRADVSYIRIFRLNPIYD</sequence>
<comment type="caution">
    <text evidence="2">The sequence shown here is derived from an EMBL/GenBank/DDBJ whole genome shotgun (WGS) entry which is preliminary data.</text>
</comment>
<protein>
    <submittedName>
        <fullName evidence="2">Uncharacterized protein</fullName>
    </submittedName>
</protein>
<name>A0A816F1A4_9BILA</name>
<proteinExistence type="predicted"/>